<accession>A0A2B8BQJ8</accession>
<dbReference type="GO" id="GO:0005506">
    <property type="term" value="F:iron ion binding"/>
    <property type="evidence" value="ECO:0007669"/>
    <property type="project" value="InterPro"/>
</dbReference>
<dbReference type="SUPFAM" id="SSF50022">
    <property type="entry name" value="ISP domain"/>
    <property type="match status" value="1"/>
</dbReference>
<dbReference type="InterPro" id="IPR017941">
    <property type="entry name" value="Rieske_2Fe-2S"/>
</dbReference>
<evidence type="ECO:0000256" key="2">
    <source>
        <dbReference type="ARBA" id="ARBA00022723"/>
    </source>
</evidence>
<dbReference type="Gene3D" id="2.102.10.10">
    <property type="entry name" value="Rieske [2Fe-2S] iron-sulphur domain"/>
    <property type="match status" value="1"/>
</dbReference>
<evidence type="ECO:0000313" key="8">
    <source>
        <dbReference type="EMBL" id="PGH59507.1"/>
    </source>
</evidence>
<dbReference type="InterPro" id="IPR050584">
    <property type="entry name" value="Cholesterol_7-desaturase"/>
</dbReference>
<dbReference type="Pfam" id="PF19301">
    <property type="entry name" value="LigXa_C"/>
    <property type="match status" value="1"/>
</dbReference>
<dbReference type="AlphaFoldDB" id="A0A2B8BQJ8"/>
<dbReference type="SUPFAM" id="SSF55961">
    <property type="entry name" value="Bet v1-like"/>
    <property type="match status" value="1"/>
</dbReference>
<dbReference type="PROSITE" id="PS51296">
    <property type="entry name" value="RIESKE"/>
    <property type="match status" value="1"/>
</dbReference>
<feature type="domain" description="Rieske" evidence="7">
    <location>
        <begin position="27"/>
        <end position="134"/>
    </location>
</feature>
<evidence type="ECO:0000256" key="6">
    <source>
        <dbReference type="SAM" id="MobiDB-lite"/>
    </source>
</evidence>
<dbReference type="CDD" id="cd03479">
    <property type="entry name" value="Rieske_RO_Alpha_PhDO_like"/>
    <property type="match status" value="1"/>
</dbReference>
<dbReference type="InterPro" id="IPR045623">
    <property type="entry name" value="LigXa_C"/>
</dbReference>
<dbReference type="GO" id="GO:0051537">
    <property type="term" value="F:2 iron, 2 sulfur cluster binding"/>
    <property type="evidence" value="ECO:0007669"/>
    <property type="project" value="UniProtKB-KW"/>
</dbReference>
<dbReference type="InterPro" id="IPR015881">
    <property type="entry name" value="ARHD_Rieske_2Fe_2S"/>
</dbReference>
<dbReference type="PROSITE" id="PS00570">
    <property type="entry name" value="RING_HYDROXYL_ALPHA"/>
    <property type="match status" value="1"/>
</dbReference>
<dbReference type="PANTHER" id="PTHR21266">
    <property type="entry name" value="IRON-SULFUR DOMAIN CONTAINING PROTEIN"/>
    <property type="match status" value="1"/>
</dbReference>
<sequence length="243" mass="27086">MLTAEENDLLCRVEGDAPMGRMMRRHWIPACMSEEVAEPDGDPVRLRLLGEDLIAFRDSKGRLGVIGEYCPHRRASLVFARNEECGLRCLYHGWKFDVEGKVTDMPSEPPDSKLKERVRHTAYPTREAGGFVWVYMDARIGDGAAVPEFRPPPWAKSATTRVGIAKMHVAANWAQVLEGAIDSAHSSSLHSSNIRPAKVAQTTADNKVMSRPSTDKAPRLQVQQTEFGMRYAAIRRPITNADT</sequence>
<evidence type="ECO:0000256" key="1">
    <source>
        <dbReference type="ARBA" id="ARBA00022714"/>
    </source>
</evidence>
<dbReference type="InterPro" id="IPR036922">
    <property type="entry name" value="Rieske_2Fe-2S_sf"/>
</dbReference>
<evidence type="ECO:0000259" key="7">
    <source>
        <dbReference type="PROSITE" id="PS51296"/>
    </source>
</evidence>
<dbReference type="Proteomes" id="UP000225379">
    <property type="component" value="Unassembled WGS sequence"/>
</dbReference>
<gene>
    <name evidence="8" type="ORF">CRT60_00040</name>
</gene>
<dbReference type="PANTHER" id="PTHR21266:SF59">
    <property type="entry name" value="BLR4922 PROTEIN"/>
    <property type="match status" value="1"/>
</dbReference>
<proteinExistence type="predicted"/>
<feature type="region of interest" description="Disordered" evidence="6">
    <location>
        <begin position="187"/>
        <end position="218"/>
    </location>
</feature>
<dbReference type="RefSeq" id="WP_143272899.1">
    <property type="nucleotide sequence ID" value="NZ_PDKW01000008.1"/>
</dbReference>
<dbReference type="OrthoDB" id="9800776at2"/>
<dbReference type="GO" id="GO:0016491">
    <property type="term" value="F:oxidoreductase activity"/>
    <property type="evidence" value="ECO:0007669"/>
    <property type="project" value="UniProtKB-KW"/>
</dbReference>
<protein>
    <submittedName>
        <fullName evidence="8">MarR family transcriptional regulator</fullName>
    </submittedName>
</protein>
<name>A0A2B8BQJ8_9PROT</name>
<evidence type="ECO:0000313" key="9">
    <source>
        <dbReference type="Proteomes" id="UP000225379"/>
    </source>
</evidence>
<keyword evidence="4" id="KW-0408">Iron</keyword>
<evidence type="ECO:0000256" key="3">
    <source>
        <dbReference type="ARBA" id="ARBA00023002"/>
    </source>
</evidence>
<evidence type="ECO:0000256" key="5">
    <source>
        <dbReference type="ARBA" id="ARBA00023014"/>
    </source>
</evidence>
<keyword evidence="5" id="KW-0411">Iron-sulfur</keyword>
<dbReference type="EMBL" id="PDKW01000008">
    <property type="protein sequence ID" value="PGH59507.1"/>
    <property type="molecule type" value="Genomic_DNA"/>
</dbReference>
<dbReference type="Pfam" id="PF00355">
    <property type="entry name" value="Rieske"/>
    <property type="match status" value="1"/>
</dbReference>
<comment type="caution">
    <text evidence="8">The sequence shown here is derived from an EMBL/GenBank/DDBJ whole genome shotgun (WGS) entry which is preliminary data.</text>
</comment>
<evidence type="ECO:0000256" key="4">
    <source>
        <dbReference type="ARBA" id="ARBA00023004"/>
    </source>
</evidence>
<organism evidence="8 9">
    <name type="scientific">Azospirillum palustre</name>
    <dbReference type="NCBI Taxonomy" id="2044885"/>
    <lineage>
        <taxon>Bacteria</taxon>
        <taxon>Pseudomonadati</taxon>
        <taxon>Pseudomonadota</taxon>
        <taxon>Alphaproteobacteria</taxon>
        <taxon>Rhodospirillales</taxon>
        <taxon>Azospirillaceae</taxon>
        <taxon>Azospirillum</taxon>
    </lineage>
</organism>
<keyword evidence="9" id="KW-1185">Reference proteome</keyword>
<keyword evidence="2" id="KW-0479">Metal-binding</keyword>
<keyword evidence="3" id="KW-0560">Oxidoreductase</keyword>
<reference evidence="9" key="1">
    <citation type="submission" date="2017-10" db="EMBL/GenBank/DDBJ databases">
        <authorList>
            <person name="Kravchenko I.K."/>
            <person name="Grouzdev D.S."/>
        </authorList>
    </citation>
    <scope>NUCLEOTIDE SEQUENCE [LARGE SCALE GENOMIC DNA]</scope>
    <source>
        <strain evidence="9">B2</strain>
    </source>
</reference>
<keyword evidence="1" id="KW-0001">2Fe-2S</keyword>
<feature type="non-terminal residue" evidence="8">
    <location>
        <position position="243"/>
    </location>
</feature>